<dbReference type="PANTHER" id="PTHR21725">
    <property type="entry name" value="E3 UBIQUITIN-PROTEIN LIGASE UBR4"/>
    <property type="match status" value="1"/>
</dbReference>
<feature type="compositionally biased region" description="Acidic residues" evidence="5">
    <location>
        <begin position="483"/>
        <end position="493"/>
    </location>
</feature>
<feature type="compositionally biased region" description="Gly residues" evidence="5">
    <location>
        <begin position="1118"/>
        <end position="1130"/>
    </location>
</feature>
<comment type="caution">
    <text evidence="7">The sequence shown here is derived from an EMBL/GenBank/DDBJ whole genome shotgun (WGS) entry which is preliminary data.</text>
</comment>
<organism evidence="7 8">
    <name type="scientific">Tetraparma gracilis</name>
    <dbReference type="NCBI Taxonomy" id="2962635"/>
    <lineage>
        <taxon>Eukaryota</taxon>
        <taxon>Sar</taxon>
        <taxon>Stramenopiles</taxon>
        <taxon>Ochrophyta</taxon>
        <taxon>Bolidophyceae</taxon>
        <taxon>Parmales</taxon>
        <taxon>Triparmaceae</taxon>
        <taxon>Tetraparma</taxon>
    </lineage>
</organism>
<dbReference type="Pfam" id="PF02207">
    <property type="entry name" value="zf-UBR"/>
    <property type="match status" value="1"/>
</dbReference>
<accession>A0ABQ6MJV0</accession>
<protein>
    <recommendedName>
        <fullName evidence="6">UBR-type domain-containing protein</fullName>
    </recommendedName>
</protein>
<feature type="domain" description="UBR-type" evidence="6">
    <location>
        <begin position="1174"/>
        <end position="1243"/>
    </location>
</feature>
<evidence type="ECO:0000256" key="2">
    <source>
        <dbReference type="ARBA" id="ARBA00022771"/>
    </source>
</evidence>
<dbReference type="SMART" id="SM00396">
    <property type="entry name" value="ZnF_UBR1"/>
    <property type="match status" value="1"/>
</dbReference>
<keyword evidence="2" id="KW-0863">Zinc-finger</keyword>
<keyword evidence="1" id="KW-0479">Metal-binding</keyword>
<dbReference type="PROSITE" id="PS51157">
    <property type="entry name" value="ZF_UBR"/>
    <property type="match status" value="1"/>
</dbReference>
<keyword evidence="8" id="KW-1185">Reference proteome</keyword>
<dbReference type="Proteomes" id="UP001165060">
    <property type="component" value="Unassembled WGS sequence"/>
</dbReference>
<gene>
    <name evidence="7" type="ORF">TeGR_g6470</name>
</gene>
<name>A0ABQ6MJV0_9STRA</name>
<dbReference type="PANTHER" id="PTHR21725:SF1">
    <property type="entry name" value="E3 UBIQUITIN-PROTEIN LIGASE UBR4"/>
    <property type="match status" value="1"/>
</dbReference>
<dbReference type="InterPro" id="IPR003126">
    <property type="entry name" value="Znf_UBR"/>
</dbReference>
<keyword evidence="3" id="KW-0862">Zinc</keyword>
<sequence length="2061" mass="220823">MLNLTSNLLTVQQDPTPTKAFFRMHLVPSHVSLIKALNDSFSQRVVAPGLSSYLPKKPSANTISFLNPEPGLFKAHVSLCETFARGTSADYVSARGPNAPYPASTERSYVPPLREMEQILRNLTGSAPYPINLAPHDLAFALVIVGNCQQFTTSSTVHKSIIAGFIHHAPLLFSNAGQFASTAPYPSTQAQYMAPALDANNCRLIAIAFAWLEEGDKEKSLKELLGGLKGATAAADPHNVMYTSALGRFFRLLTTLLDLHRNPSYCRQMRSAQASNHTSHSTLPLYNTSSFKMPERLSHDPQSPTFELKYFPLEFNFAPPDFDEFPQGELSAPILQAVLDLSSRFFAFGKAAAKFDKAYLLHATFLASSHHQAPKPGGSGNTDSLMLIRANGVYAFQRAMETDLELFANGGPSPSSAAKYKEVFDKFISALPAMMPPANVPLADFSATIQMVSAHTSQIASTLLYASANHPRHYKKLRGGGDPDSDEDSDDDDGGGRRHRDSNASAPDNDEIEDYNLDWYYDVNGTALTFSSENAFGTFHPDDIAEEDYSPLLPKAADTVGMGLLLLDNQLGILGEAMSAFDRVFKEAAAVAFSKKDSENFQADLALHLASMDAGTASTAAPASSEEARFLKIHASKDRSTSFLHACEVTDLNSARVTSAPSMHDACFKGDSNCLDATAEGAQRFFALKDARRIKGRILGYQGTLRTVRSEKEFAEHFLLRSAYEWELLANDALVPFAYGGVSLFSQRGKSNDQIFKAADDKVKTAKGNIMLARRNVMVATQAIVPILSLLRVVLSQHRVSGVPLALELDTSLKRSVSSALTALSSLRSSSFFVELTSTVVEKCIEDLLVGFPNPSPPHDPDYLRFDKEDATYLFRCLENTNAIANVENLFESLMVAEGKAAFGKGKKLGGAAAKIVAAKNQLCAEALSSLLRRVLAHLSDDNKLDLAKLLLYAASMDCVPVTQTGSAISSQIVTAFLALSPDALSGVIKSEVCGHTPLGYTLCELLVKVLSENWGKSPGTRDFGRGVLNVIFEELDGWLGRDLDLDDPTTHNFVKLFCFLCVNLDAIGEAVTKLLGFQVPAEATAAQEMAAVKRTKVLQGLMSIARGAPPAVEGRGEGGGQGGGEGGSGGEQVDAMDVCVVVPPLSSSAEESDGVAGEEVTVSTNPHFDPKKNVCTYTSGGGEFSNQHWYNCFTCDLHWDKGCCSLCVRVCHKGHDVAYSRYSSFFCDCGAQINNTCLCLNPLSEARLTSAYALPPVPSSSIPPSTRERASAPPPPLPVVVPDADAWKSLAFMRVSDSAADALKGLALREKWVDKFMAGFQGFFGRAVARAKLPGAGGGGEGAAGPPDRLRGYSPLSLSSCQDGVLTPISTTRQECLKMGSDSSPSTERRNLDLAKRYGLDKSLLAVDSRGRGICAETNCLTFSAAMPIVQGSRHTPAGAASWTRERIDRRGLNITGRSPISINATGLALNEFNEKHLAVWSPSVCQIKILNDDCTAATSTIPVCLENDNSESDAVVGVEWLPNSETCFVLTTSSSVKLFDIAADHSVTENGEILPLVFHLLSFEDSNIVSSALLPAGGQGEGGEDEDEDEGHFSNSDSDDEDDGGGRPGGRVQVEVGYVWVGTVMFVTDDGMLFSAPLIKPANRDYEDDGERYVERSSRLTVPRANEGIATSRARSYEGKEVFWCKTSRTLCVSFVGQPLLMLGVDLDRAVVSNSFELLPNAVSNGVLSAPDVNAGHRMSASHQPYGIAGAWRVVAELPPGPGDGGWFRLLLEGKTTGTGSRVSKLILVEYSEGGVRCEELKWPMKSDNTGGAGVVGAAVFTAPTAVARQAPELTGELFVDRTALCLAFSNGVMCFWAEGGCSANVNLLGLAVCETSNRLCLESCLRSRVLSALNFAPPVSRAATPIERFDIACFEIMRLVPNSELEFGLGGEAGDSSASLRRKLSMHNGDGVVFPADGGCLRAGLVAGAGEEDAMICGIRVLVGSSSASAIPKKMTVMGRDVALVNPNAVESKSQLKRFYDVPLHKDEIIGVERLGFVPITVGPAPAGNVPVLDVVEV</sequence>
<feature type="zinc finger region" description="UBR-type" evidence="4">
    <location>
        <begin position="1174"/>
        <end position="1243"/>
    </location>
</feature>
<evidence type="ECO:0000256" key="1">
    <source>
        <dbReference type="ARBA" id="ARBA00022723"/>
    </source>
</evidence>
<evidence type="ECO:0000313" key="7">
    <source>
        <dbReference type="EMBL" id="GMI27879.1"/>
    </source>
</evidence>
<dbReference type="InterPro" id="IPR045189">
    <property type="entry name" value="UBR4-like"/>
</dbReference>
<reference evidence="7 8" key="1">
    <citation type="journal article" date="2023" name="Commun. Biol.">
        <title>Genome analysis of Parmales, the sister group of diatoms, reveals the evolutionary specialization of diatoms from phago-mixotrophs to photoautotrophs.</title>
        <authorList>
            <person name="Ban H."/>
            <person name="Sato S."/>
            <person name="Yoshikawa S."/>
            <person name="Yamada K."/>
            <person name="Nakamura Y."/>
            <person name="Ichinomiya M."/>
            <person name="Sato N."/>
            <person name="Blanc-Mathieu R."/>
            <person name="Endo H."/>
            <person name="Kuwata A."/>
            <person name="Ogata H."/>
        </authorList>
    </citation>
    <scope>NUCLEOTIDE SEQUENCE [LARGE SCALE GENOMIC DNA]</scope>
</reference>
<feature type="region of interest" description="Disordered" evidence="5">
    <location>
        <begin position="1110"/>
        <end position="1130"/>
    </location>
</feature>
<evidence type="ECO:0000256" key="3">
    <source>
        <dbReference type="ARBA" id="ARBA00022833"/>
    </source>
</evidence>
<feature type="region of interest" description="Disordered" evidence="5">
    <location>
        <begin position="474"/>
        <end position="511"/>
    </location>
</feature>
<evidence type="ECO:0000256" key="4">
    <source>
        <dbReference type="PROSITE-ProRule" id="PRU00508"/>
    </source>
</evidence>
<evidence type="ECO:0000259" key="6">
    <source>
        <dbReference type="PROSITE" id="PS51157"/>
    </source>
</evidence>
<evidence type="ECO:0000256" key="5">
    <source>
        <dbReference type="SAM" id="MobiDB-lite"/>
    </source>
</evidence>
<proteinExistence type="predicted"/>
<dbReference type="EMBL" id="BRYB01000333">
    <property type="protein sequence ID" value="GMI27879.1"/>
    <property type="molecule type" value="Genomic_DNA"/>
</dbReference>
<evidence type="ECO:0000313" key="8">
    <source>
        <dbReference type="Proteomes" id="UP001165060"/>
    </source>
</evidence>
<feature type="region of interest" description="Disordered" evidence="5">
    <location>
        <begin position="1575"/>
        <end position="1613"/>
    </location>
</feature>